<organism evidence="2 3">
    <name type="scientific">Actinomadura miaoliensis</name>
    <dbReference type="NCBI Taxonomy" id="430685"/>
    <lineage>
        <taxon>Bacteria</taxon>
        <taxon>Bacillati</taxon>
        <taxon>Actinomycetota</taxon>
        <taxon>Actinomycetes</taxon>
        <taxon>Streptosporangiales</taxon>
        <taxon>Thermomonosporaceae</taxon>
        <taxon>Actinomadura</taxon>
    </lineage>
</organism>
<reference evidence="3" key="1">
    <citation type="journal article" date="2019" name="Int. J. Syst. Evol. Microbiol.">
        <title>The Global Catalogue of Microorganisms (GCM) 10K type strain sequencing project: providing services to taxonomists for standard genome sequencing and annotation.</title>
        <authorList>
            <consortium name="The Broad Institute Genomics Platform"/>
            <consortium name="The Broad Institute Genome Sequencing Center for Infectious Disease"/>
            <person name="Wu L."/>
            <person name="Ma J."/>
        </authorList>
    </citation>
    <scope>NUCLEOTIDE SEQUENCE [LARGE SCALE GENOMIC DNA]</scope>
    <source>
        <strain evidence="3">JCM 16702</strain>
    </source>
</reference>
<protein>
    <submittedName>
        <fullName evidence="2">Uncharacterized protein</fullName>
    </submittedName>
</protein>
<feature type="compositionally biased region" description="Low complexity" evidence="1">
    <location>
        <begin position="40"/>
        <end position="53"/>
    </location>
</feature>
<accession>A0ABP7VCF3</accession>
<proteinExistence type="predicted"/>
<evidence type="ECO:0000313" key="2">
    <source>
        <dbReference type="EMBL" id="GAA4064186.1"/>
    </source>
</evidence>
<dbReference type="EMBL" id="BAAAZG010000006">
    <property type="protein sequence ID" value="GAA4064186.1"/>
    <property type="molecule type" value="Genomic_DNA"/>
</dbReference>
<dbReference type="Proteomes" id="UP001500683">
    <property type="component" value="Unassembled WGS sequence"/>
</dbReference>
<evidence type="ECO:0000256" key="1">
    <source>
        <dbReference type="SAM" id="MobiDB-lite"/>
    </source>
</evidence>
<name>A0ABP7VCF3_9ACTN</name>
<comment type="caution">
    <text evidence="2">The sequence shown here is derived from an EMBL/GenBank/DDBJ whole genome shotgun (WGS) entry which is preliminary data.</text>
</comment>
<evidence type="ECO:0000313" key="3">
    <source>
        <dbReference type="Proteomes" id="UP001500683"/>
    </source>
</evidence>
<sequence length="60" mass="5636">MTSPNTSGTSAATMFCRRAYDALTGAAPSPSGAVSGALGEDGAVAGPPAGGRPCVLISGP</sequence>
<feature type="region of interest" description="Disordered" evidence="1">
    <location>
        <begin position="40"/>
        <end position="60"/>
    </location>
</feature>
<gene>
    <name evidence="2" type="ORF">GCM10022214_17480</name>
</gene>
<keyword evidence="3" id="KW-1185">Reference proteome</keyword>